<dbReference type="GO" id="GO:0016655">
    <property type="term" value="F:oxidoreductase activity, acting on NAD(P)H, quinone or similar compound as acceptor"/>
    <property type="evidence" value="ECO:0007669"/>
    <property type="project" value="InterPro"/>
</dbReference>
<keyword evidence="2 6" id="KW-0288">FMN</keyword>
<comment type="caution">
    <text evidence="6">Lacks conserved residue(s) required for the propagation of feature annotation.</text>
</comment>
<gene>
    <name evidence="6" type="primary">azoR</name>
    <name evidence="8" type="ORF">NS354_11300</name>
</gene>
<keyword evidence="4 6" id="KW-0520">NAD</keyword>
<comment type="catalytic activity">
    <reaction evidence="5">
        <text>N,N-dimethyl-1,4-phenylenediamine + anthranilate + 2 NAD(+) = 2-(4-dimethylaminophenyl)diazenylbenzoate + 2 NADH + 2 H(+)</text>
        <dbReference type="Rhea" id="RHEA:55872"/>
        <dbReference type="ChEBI" id="CHEBI:15378"/>
        <dbReference type="ChEBI" id="CHEBI:15783"/>
        <dbReference type="ChEBI" id="CHEBI:16567"/>
        <dbReference type="ChEBI" id="CHEBI:57540"/>
        <dbReference type="ChEBI" id="CHEBI:57945"/>
        <dbReference type="ChEBI" id="CHEBI:71579"/>
        <dbReference type="EC" id="1.7.1.17"/>
    </reaction>
    <physiologicalReaction direction="right-to-left" evidence="5">
        <dbReference type="Rhea" id="RHEA:55874"/>
    </physiologicalReaction>
</comment>
<dbReference type="InterPro" id="IPR050104">
    <property type="entry name" value="FMN-dep_NADH:Q_OxRdtase_AzoR1"/>
</dbReference>
<dbReference type="PANTHER" id="PTHR43741:SF4">
    <property type="entry name" value="FMN-DEPENDENT NADH:QUINONE OXIDOREDUCTASE"/>
    <property type="match status" value="1"/>
</dbReference>
<comment type="subunit">
    <text evidence="6">Homodimer.</text>
</comment>
<dbReference type="PANTHER" id="PTHR43741">
    <property type="entry name" value="FMN-DEPENDENT NADH-AZOREDUCTASE 1"/>
    <property type="match status" value="1"/>
</dbReference>
<dbReference type="InterPro" id="IPR003680">
    <property type="entry name" value="Flavodoxin_fold"/>
</dbReference>
<dbReference type="GO" id="GO:0009055">
    <property type="term" value="F:electron transfer activity"/>
    <property type="evidence" value="ECO:0007669"/>
    <property type="project" value="UniProtKB-UniRule"/>
</dbReference>
<evidence type="ECO:0000256" key="1">
    <source>
        <dbReference type="ARBA" id="ARBA00022630"/>
    </source>
</evidence>
<evidence type="ECO:0000259" key="7">
    <source>
        <dbReference type="Pfam" id="PF02525"/>
    </source>
</evidence>
<comment type="similarity">
    <text evidence="6">Belongs to the azoreductase type 1 family.</text>
</comment>
<protein>
    <recommendedName>
        <fullName evidence="6">FMN dependent NADH:quinone oxidoreductase</fullName>
        <ecNumber evidence="6">1.6.5.-</ecNumber>
    </recommendedName>
    <alternativeName>
        <fullName evidence="6">Azo-dye reductase</fullName>
    </alternativeName>
    <alternativeName>
        <fullName evidence="6">FMN-dependent NADH-azo compound oxidoreductase</fullName>
    </alternativeName>
    <alternativeName>
        <fullName evidence="6">FMN-dependent NADH-azoreductase</fullName>
        <ecNumber evidence="6">1.7.1.17</ecNumber>
    </alternativeName>
</protein>
<comment type="cofactor">
    <cofactor evidence="6">
        <name>FMN</name>
        <dbReference type="ChEBI" id="CHEBI:58210"/>
    </cofactor>
    <text evidence="6">Binds 1 FMN per subunit.</text>
</comment>
<dbReference type="Proteomes" id="UP000070810">
    <property type="component" value="Unassembled WGS sequence"/>
</dbReference>
<evidence type="ECO:0000256" key="4">
    <source>
        <dbReference type="ARBA" id="ARBA00023027"/>
    </source>
</evidence>
<dbReference type="AlphaFoldDB" id="A0A147EE04"/>
<feature type="domain" description="Flavodoxin-like fold" evidence="7">
    <location>
        <begin position="4"/>
        <end position="158"/>
    </location>
</feature>
<organism evidence="8 9">
    <name type="scientific">Leucobacter chromiiresistens</name>
    <dbReference type="NCBI Taxonomy" id="1079994"/>
    <lineage>
        <taxon>Bacteria</taxon>
        <taxon>Bacillati</taxon>
        <taxon>Actinomycetota</taxon>
        <taxon>Actinomycetes</taxon>
        <taxon>Micrococcales</taxon>
        <taxon>Microbacteriaceae</taxon>
        <taxon>Leucobacter</taxon>
    </lineage>
</organism>
<dbReference type="HAMAP" id="MF_01216">
    <property type="entry name" value="Azoreductase_type1"/>
    <property type="match status" value="1"/>
</dbReference>
<reference evidence="8 9" key="1">
    <citation type="journal article" date="2016" name="Front. Microbiol.">
        <title>Genomic Resource of Rice Seed Associated Bacteria.</title>
        <authorList>
            <person name="Midha S."/>
            <person name="Bansal K."/>
            <person name="Sharma S."/>
            <person name="Kumar N."/>
            <person name="Patil P.P."/>
            <person name="Chaudhry V."/>
            <person name="Patil P.B."/>
        </authorList>
    </citation>
    <scope>NUCLEOTIDE SEQUENCE [LARGE SCALE GENOMIC DNA]</scope>
    <source>
        <strain evidence="8 9">NS354</strain>
    </source>
</reference>
<proteinExistence type="inferred from homology"/>
<dbReference type="Pfam" id="PF02525">
    <property type="entry name" value="Flavodoxin_2"/>
    <property type="match status" value="1"/>
</dbReference>
<dbReference type="PATRIC" id="fig|1079994.3.peg.2653"/>
<name>A0A147EE04_9MICO</name>
<accession>A0A147EE04</accession>
<comment type="catalytic activity">
    <reaction evidence="6">
        <text>2 a quinone + NADH + H(+) = 2 a 1,4-benzosemiquinone + NAD(+)</text>
        <dbReference type="Rhea" id="RHEA:65952"/>
        <dbReference type="ChEBI" id="CHEBI:15378"/>
        <dbReference type="ChEBI" id="CHEBI:57540"/>
        <dbReference type="ChEBI" id="CHEBI:57945"/>
        <dbReference type="ChEBI" id="CHEBI:132124"/>
        <dbReference type="ChEBI" id="CHEBI:134225"/>
    </reaction>
</comment>
<dbReference type="InterPro" id="IPR029039">
    <property type="entry name" value="Flavoprotein-like_sf"/>
</dbReference>
<evidence type="ECO:0000313" key="9">
    <source>
        <dbReference type="Proteomes" id="UP000070810"/>
    </source>
</evidence>
<comment type="function">
    <text evidence="6">Also exhibits azoreductase activity. Catalyzes the reductive cleavage of the azo bond in aromatic azo compounds to the corresponding amines.</text>
</comment>
<evidence type="ECO:0000256" key="6">
    <source>
        <dbReference type="HAMAP-Rule" id="MF_01216"/>
    </source>
</evidence>
<sequence>MPTLLQIDGAVADGASRTRVLTNAIAEAWMGRGDDFTVVQRDLHDDQPPHLRERAQHWPEALRGGDPLEASTQRMQDRLIAELLDADALVVGAPMYNYAMPSTVKAWIDLVHVPGVTASWAGSERPLAGRPAVIVTAQGGPLEPEVQDFVTAPLAHLFGAGFGMEVHVVGTSRTLAEMLPELGVEWAAADLRRAVDEAAELGRTISAR</sequence>
<evidence type="ECO:0000313" key="8">
    <source>
        <dbReference type="EMBL" id="KTR82464.1"/>
    </source>
</evidence>
<dbReference type="GO" id="GO:0016652">
    <property type="term" value="F:oxidoreductase activity, acting on NAD(P)H as acceptor"/>
    <property type="evidence" value="ECO:0007669"/>
    <property type="project" value="UniProtKB-UniRule"/>
</dbReference>
<keyword evidence="9" id="KW-1185">Reference proteome</keyword>
<evidence type="ECO:0000256" key="2">
    <source>
        <dbReference type="ARBA" id="ARBA00022643"/>
    </source>
</evidence>
<evidence type="ECO:0000256" key="3">
    <source>
        <dbReference type="ARBA" id="ARBA00023002"/>
    </source>
</evidence>
<dbReference type="GO" id="GO:0010181">
    <property type="term" value="F:FMN binding"/>
    <property type="evidence" value="ECO:0007669"/>
    <property type="project" value="UniProtKB-UniRule"/>
</dbReference>
<keyword evidence="1 6" id="KW-0285">Flavoprotein</keyword>
<comment type="function">
    <text evidence="6">Quinone reductase that provides resistance to thiol-specific stress caused by electrophilic quinones.</text>
</comment>
<dbReference type="Gene3D" id="3.40.50.360">
    <property type="match status" value="1"/>
</dbReference>
<dbReference type="EC" id="1.7.1.17" evidence="6"/>
<evidence type="ECO:0000256" key="5">
    <source>
        <dbReference type="ARBA" id="ARBA00048542"/>
    </source>
</evidence>
<dbReference type="InterPro" id="IPR023048">
    <property type="entry name" value="NADH:quinone_OxRdtase_FMN_depd"/>
</dbReference>
<dbReference type="EMBL" id="LDRK01000098">
    <property type="protein sequence ID" value="KTR82464.1"/>
    <property type="molecule type" value="Genomic_DNA"/>
</dbReference>
<dbReference type="SUPFAM" id="SSF52218">
    <property type="entry name" value="Flavoproteins"/>
    <property type="match status" value="1"/>
</dbReference>
<keyword evidence="3 6" id="KW-0560">Oxidoreductase</keyword>
<dbReference type="EC" id="1.6.5.-" evidence="6"/>
<dbReference type="RefSeq" id="WP_058594576.1">
    <property type="nucleotide sequence ID" value="NZ_LDRK01000098.1"/>
</dbReference>
<comment type="caution">
    <text evidence="8">The sequence shown here is derived from an EMBL/GenBank/DDBJ whole genome shotgun (WGS) entry which is preliminary data.</text>
</comment>